<evidence type="ECO:0000313" key="2">
    <source>
        <dbReference type="EMBL" id="CAJ0797336.1"/>
    </source>
</evidence>
<dbReference type="Proteomes" id="UP001189616">
    <property type="component" value="Unassembled WGS sequence"/>
</dbReference>
<comment type="caution">
    <text evidence="2">The sequence shown here is derived from an EMBL/GenBank/DDBJ whole genome shotgun (WGS) entry which is preliminary data.</text>
</comment>
<sequence length="219" mass="23853">MTATRAWRNLALLTAASVTALALPVSLAQAARHRTSRPASTEKVFVLPENLSQLCVADAKPLQQALSTAWTPPPPALDQWTSLARTMACDLSGARDLGWHRVPLRTYATALRFPFTWVEWQGSGSKAQRRTRVFRSAAQLPSRLEFNVSGTLQEVRYDRRHGALSARFIRRDAAAPGTNPAPIAPPPPPGQCAGTQLRFQQQNGVWLLSGVEPVPGSPC</sequence>
<feature type="signal peptide" evidence="1">
    <location>
        <begin position="1"/>
        <end position="30"/>
    </location>
</feature>
<protein>
    <submittedName>
        <fullName evidence="2">Uncharacterized protein</fullName>
    </submittedName>
</protein>
<dbReference type="RefSeq" id="WP_316658929.1">
    <property type="nucleotide sequence ID" value="NZ_CATYWO010000005.1"/>
</dbReference>
<organism evidence="2 3">
    <name type="scientific">Ralstonia condita</name>
    <dbReference type="NCBI Taxonomy" id="3058600"/>
    <lineage>
        <taxon>Bacteria</taxon>
        <taxon>Pseudomonadati</taxon>
        <taxon>Pseudomonadota</taxon>
        <taxon>Betaproteobacteria</taxon>
        <taxon>Burkholderiales</taxon>
        <taxon>Burkholderiaceae</taxon>
        <taxon>Ralstonia</taxon>
    </lineage>
</organism>
<name>A0ABM9JM53_9RALS</name>
<keyword evidence="1" id="KW-0732">Signal</keyword>
<proteinExistence type="predicted"/>
<evidence type="ECO:0000313" key="3">
    <source>
        <dbReference type="Proteomes" id="UP001189616"/>
    </source>
</evidence>
<reference evidence="2 3" key="1">
    <citation type="submission" date="2023-07" db="EMBL/GenBank/DDBJ databases">
        <authorList>
            <person name="Peeters C."/>
        </authorList>
    </citation>
    <scope>NUCLEOTIDE SEQUENCE [LARGE SCALE GENOMIC DNA]</scope>
    <source>
        <strain evidence="2 3">LMG 7141</strain>
    </source>
</reference>
<evidence type="ECO:0000256" key="1">
    <source>
        <dbReference type="SAM" id="SignalP"/>
    </source>
</evidence>
<feature type="chain" id="PRO_5045429443" evidence="1">
    <location>
        <begin position="31"/>
        <end position="219"/>
    </location>
</feature>
<gene>
    <name evidence="2" type="ORF">LMG7141_03366</name>
</gene>
<accession>A0ABM9JM53</accession>
<dbReference type="EMBL" id="CATYWO010000005">
    <property type="protein sequence ID" value="CAJ0797336.1"/>
    <property type="molecule type" value="Genomic_DNA"/>
</dbReference>
<keyword evidence="3" id="KW-1185">Reference proteome</keyword>